<comment type="caution">
    <text evidence="1">The sequence shown here is derived from an EMBL/GenBank/DDBJ whole genome shotgun (WGS) entry which is preliminary data.</text>
</comment>
<dbReference type="RefSeq" id="WP_277835359.1">
    <property type="nucleotide sequence ID" value="NZ_JARQZE010000024.1"/>
</dbReference>
<proteinExistence type="predicted"/>
<evidence type="ECO:0000313" key="1">
    <source>
        <dbReference type="EMBL" id="MFD1264525.1"/>
    </source>
</evidence>
<evidence type="ECO:0000313" key="2">
    <source>
        <dbReference type="Proteomes" id="UP001597158"/>
    </source>
</evidence>
<reference evidence="2" key="1">
    <citation type="journal article" date="2019" name="Int. J. Syst. Evol. Microbiol.">
        <title>The Global Catalogue of Microorganisms (GCM) 10K type strain sequencing project: providing services to taxonomists for standard genome sequencing and annotation.</title>
        <authorList>
            <consortium name="The Broad Institute Genomics Platform"/>
            <consortium name="The Broad Institute Genome Sequencing Center for Infectious Disease"/>
            <person name="Wu L."/>
            <person name="Ma J."/>
        </authorList>
    </citation>
    <scope>NUCLEOTIDE SEQUENCE [LARGE SCALE GENOMIC DNA]</scope>
    <source>
        <strain evidence="2">CCUG 48884</strain>
    </source>
</reference>
<gene>
    <name evidence="1" type="ORF">ACFQ4M_13130</name>
</gene>
<evidence type="ECO:0008006" key="3">
    <source>
        <dbReference type="Google" id="ProtNLM"/>
    </source>
</evidence>
<organism evidence="1 2">
    <name type="scientific">Thauera mechernichensis</name>
    <dbReference type="NCBI Taxonomy" id="82788"/>
    <lineage>
        <taxon>Bacteria</taxon>
        <taxon>Pseudomonadati</taxon>
        <taxon>Pseudomonadota</taxon>
        <taxon>Betaproteobacteria</taxon>
        <taxon>Rhodocyclales</taxon>
        <taxon>Zoogloeaceae</taxon>
        <taxon>Thauera</taxon>
    </lineage>
</organism>
<dbReference type="EMBL" id="JBHTMC010000025">
    <property type="protein sequence ID" value="MFD1264525.1"/>
    <property type="molecule type" value="Genomic_DNA"/>
</dbReference>
<accession>A0ABW3WFA8</accession>
<dbReference type="PROSITE" id="PS51257">
    <property type="entry name" value="PROKAR_LIPOPROTEIN"/>
    <property type="match status" value="1"/>
</dbReference>
<sequence>MTHRTRHVRAGTTIIRVAAAALLLAGCGDRLLESREAELGLADPLQGARVADPRMHLRWPEGTPLAINKVLRAPMVVGDAVDHAQAPIPVMSLVRVEVALYRPIDCDKPPAWLLDSRAFDYPASVDEARLADLGLPVRTAEVWLVPASTGGAYSDARPTDAAGYAVAVERRYSGEESEQRASFDAVFEFGPAWLGVPLRQVGAARTVVFPPSQDCTGLKRAQDDRVPTRVVAYGPFDQGSEPSKYLRVPADTPFTARVVEVCPVRIKQRDELFEVRTGMIYRPASREWRFAASVLGECESGVVELKLGPLVARVTGGDAGRR</sequence>
<keyword evidence="2" id="KW-1185">Reference proteome</keyword>
<protein>
    <recommendedName>
        <fullName evidence="3">Lipoprotein</fullName>
    </recommendedName>
</protein>
<dbReference type="Proteomes" id="UP001597158">
    <property type="component" value="Unassembled WGS sequence"/>
</dbReference>
<name>A0ABW3WFA8_9RHOO</name>